<dbReference type="Proteomes" id="UP000219813">
    <property type="component" value="Chromosome 8"/>
</dbReference>
<dbReference type="GeneID" id="39868261"/>
<feature type="signal peptide" evidence="1">
    <location>
        <begin position="1"/>
        <end position="20"/>
    </location>
</feature>
<keyword evidence="3" id="KW-1185">Reference proteome</keyword>
<evidence type="ECO:0000313" key="3">
    <source>
        <dbReference type="Proteomes" id="UP000219813"/>
    </source>
</evidence>
<evidence type="ECO:0000313" key="2">
    <source>
        <dbReference type="EMBL" id="SCN12154.1"/>
    </source>
</evidence>
<dbReference type="VEuPathDB" id="PlasmoDB:PmUG01_08027900"/>
<proteinExistence type="predicted"/>
<dbReference type="OrthoDB" id="365431at2759"/>
<reference evidence="2 3" key="1">
    <citation type="submission" date="2016-06" db="EMBL/GenBank/DDBJ databases">
        <authorList>
            <consortium name="Pathogen Informatics"/>
        </authorList>
    </citation>
    <scope>NUCLEOTIDE SEQUENCE [LARGE SCALE GENOMIC DNA]</scope>
</reference>
<dbReference type="SUPFAM" id="SSF48613">
    <property type="entry name" value="Heme oxygenase-like"/>
    <property type="match status" value="1"/>
</dbReference>
<gene>
    <name evidence="2" type="primary">HO</name>
    <name evidence="2" type="ORF">PMUG01_08027900</name>
</gene>
<dbReference type="InterPro" id="IPR016084">
    <property type="entry name" value="Haem_Oase-like_multi-hlx"/>
</dbReference>
<dbReference type="Gene3D" id="1.20.910.10">
    <property type="entry name" value="Heme oxygenase-like"/>
    <property type="match status" value="1"/>
</dbReference>
<name>A0A1D3PAR3_PLAMA</name>
<accession>A0A1D3PAR3</accession>
<dbReference type="OMA" id="VSNFEFC"/>
<feature type="chain" id="PRO_5008919133" evidence="1">
    <location>
        <begin position="21"/>
        <end position="305"/>
    </location>
</feature>
<keyword evidence="1" id="KW-0732">Signal</keyword>
<organism evidence="2 3">
    <name type="scientific">Plasmodium malariae</name>
    <dbReference type="NCBI Taxonomy" id="5858"/>
    <lineage>
        <taxon>Eukaryota</taxon>
        <taxon>Sar</taxon>
        <taxon>Alveolata</taxon>
        <taxon>Apicomplexa</taxon>
        <taxon>Aconoidasida</taxon>
        <taxon>Haemosporida</taxon>
        <taxon>Plasmodiidae</taxon>
        <taxon>Plasmodium</taxon>
        <taxon>Plasmodium (Plasmodium)</taxon>
    </lineage>
</organism>
<evidence type="ECO:0000256" key="1">
    <source>
        <dbReference type="SAM" id="SignalP"/>
    </source>
</evidence>
<dbReference type="EMBL" id="LT594629">
    <property type="protein sequence ID" value="SCN12154.1"/>
    <property type="molecule type" value="Genomic_DNA"/>
</dbReference>
<dbReference type="AlphaFoldDB" id="A0A1D3PAR3"/>
<dbReference type="KEGG" id="pmal:PMUG01_08027900"/>
<dbReference type="RefSeq" id="XP_028861125.1">
    <property type="nucleotide sequence ID" value="XM_029004436.1"/>
</dbReference>
<protein>
    <submittedName>
        <fullName evidence="2">Heme oxygenase, putative</fullName>
    </submittedName>
</protein>
<sequence length="305" mass="37271">MINIILFQFLIITLFSNVHNEKIYYNLHKENTKKTLLFIKKNFECRKKYRLKAKKFINFRDIQIQRINDYRKRSGNDKNNINYNIRDAYNYHENLLFVRSEVLPKLAKIENEKLKEREKFREIFKHINDYNSNFSRQIFMQFLIDLYNIFLKIDEFFLNCKDFSLLTYTGPMLLTNHLYDDIMYLTSVVENSDDITVSQYGREYIAHLEELFKRDKLKFLAHSYLFYKNFHLTKEHLLNSICNYLNIIKKLKSSRYIPDVSNFEFCLNKMSRKWSRWDKDNFLASLHDATDKMMILTKHFQHVKK</sequence>